<evidence type="ECO:0000259" key="1">
    <source>
        <dbReference type="Pfam" id="PF01609"/>
    </source>
</evidence>
<organism evidence="3 4">
    <name type="scientific">Parageobacillus toebii</name>
    <dbReference type="NCBI Taxonomy" id="153151"/>
    <lineage>
        <taxon>Bacteria</taxon>
        <taxon>Bacillati</taxon>
        <taxon>Bacillota</taxon>
        <taxon>Bacilli</taxon>
        <taxon>Bacillales</taxon>
        <taxon>Anoxybacillaceae</taxon>
        <taxon>Parageobacillus</taxon>
    </lineage>
</organism>
<dbReference type="RefSeq" id="WP_062678574.1">
    <property type="nucleotide sequence ID" value="NZ_JARTKR010000089.1"/>
</dbReference>
<dbReference type="EMBL" id="LQYW01000100">
    <property type="protein sequence ID" value="KYD27491.1"/>
    <property type="molecule type" value="Genomic_DNA"/>
</dbReference>
<dbReference type="Pfam" id="PF01609">
    <property type="entry name" value="DDE_Tnp_1"/>
    <property type="match status" value="1"/>
</dbReference>
<protein>
    <recommendedName>
        <fullName evidence="5">Transposase</fullName>
    </recommendedName>
</protein>
<accession>A0A150MSU4</accession>
<dbReference type="PANTHER" id="PTHR33408:SF2">
    <property type="entry name" value="TRANSPOSASE DDE DOMAIN-CONTAINING PROTEIN"/>
    <property type="match status" value="1"/>
</dbReference>
<dbReference type="InterPro" id="IPR008490">
    <property type="entry name" value="Transposase_InsH_N"/>
</dbReference>
<evidence type="ECO:0000313" key="4">
    <source>
        <dbReference type="Proteomes" id="UP000075324"/>
    </source>
</evidence>
<evidence type="ECO:0000259" key="2">
    <source>
        <dbReference type="Pfam" id="PF05598"/>
    </source>
</evidence>
<gene>
    <name evidence="3" type="ORF">B4110_3758</name>
</gene>
<dbReference type="GO" id="GO:0006313">
    <property type="term" value="P:DNA transposition"/>
    <property type="evidence" value="ECO:0007669"/>
    <property type="project" value="InterPro"/>
</dbReference>
<dbReference type="PANTHER" id="PTHR33408">
    <property type="entry name" value="TRANSPOSASE"/>
    <property type="match status" value="1"/>
</dbReference>
<proteinExistence type="predicted"/>
<dbReference type="GO" id="GO:0004803">
    <property type="term" value="F:transposase activity"/>
    <property type="evidence" value="ECO:0007669"/>
    <property type="project" value="InterPro"/>
</dbReference>
<dbReference type="AlphaFoldDB" id="A0A150MSU4"/>
<reference evidence="3 4" key="1">
    <citation type="submission" date="2016-01" db="EMBL/GenBank/DDBJ databases">
        <title>Draft Genome Sequences of Seven Thermophilic Sporeformers Isolated from Foods.</title>
        <authorList>
            <person name="Berendsen E.M."/>
            <person name="Wells-Bennik M.H."/>
            <person name="Krawcyk A.O."/>
            <person name="De Jong A."/>
            <person name="Holsappel S."/>
            <person name="Eijlander R.T."/>
            <person name="Kuipers O.P."/>
        </authorList>
    </citation>
    <scope>NUCLEOTIDE SEQUENCE [LARGE SCALE GENOMIC DNA]</scope>
    <source>
        <strain evidence="3 4">B4110</strain>
    </source>
</reference>
<sequence>MYILQESLFSFEELQILESKEKLPIFFSALDLRPYAKQLKSSSPQGAEGHSKEGILRALIAAPLEGIDTFTSLHNRLKNDLRFRYQCGLDISRSAPSISTLSRVFSSLTKTGLVKRIFQDLVQLAQEEGVIDGKHQAIDSAAIDAYEKKQPKKRSEQTGNANWGAKFDSFGNKITWFGYKMHLSVDTKSELPMAIEVTPAHINDGDVAPQLIEQVKSCTNSKIDFLIMDGGYDQLKNYESAKNIGAQAIIPLNLRNEKETPEGIASNGTPRCSMGYEMTYWGANKDQLKFRCPHATGKVDCPLGMAACSSSNYGMVVKINVNKDLRRYSNPHRDSKRWKELYNERTSVERCNSRMKSYLTANSLHVWGIDKVKTHIYLNAIVLLVSALAMAKESKKQQTA</sequence>
<name>A0A150MSU4_9BACL</name>
<dbReference type="PATRIC" id="fig|153151.4.peg.366"/>
<feature type="domain" description="Transposase IS4-like" evidence="1">
    <location>
        <begin position="135"/>
        <end position="384"/>
    </location>
</feature>
<dbReference type="Pfam" id="PF05598">
    <property type="entry name" value="DUF772"/>
    <property type="match status" value="1"/>
</dbReference>
<dbReference type="InterPro" id="IPR002559">
    <property type="entry name" value="Transposase_11"/>
</dbReference>
<evidence type="ECO:0008006" key="5">
    <source>
        <dbReference type="Google" id="ProtNLM"/>
    </source>
</evidence>
<evidence type="ECO:0000313" key="3">
    <source>
        <dbReference type="EMBL" id="KYD27491.1"/>
    </source>
</evidence>
<feature type="domain" description="Transposase InsH N-terminal" evidence="2">
    <location>
        <begin position="18"/>
        <end position="105"/>
    </location>
</feature>
<dbReference type="Proteomes" id="UP000075324">
    <property type="component" value="Unassembled WGS sequence"/>
</dbReference>
<comment type="caution">
    <text evidence="3">The sequence shown here is derived from an EMBL/GenBank/DDBJ whole genome shotgun (WGS) entry which is preliminary data.</text>
</comment>
<dbReference type="GO" id="GO:0003677">
    <property type="term" value="F:DNA binding"/>
    <property type="evidence" value="ECO:0007669"/>
    <property type="project" value="InterPro"/>
</dbReference>